<dbReference type="Gene3D" id="1.10.1240.100">
    <property type="match status" value="2"/>
</dbReference>
<evidence type="ECO:0000256" key="1">
    <source>
        <dbReference type="ARBA" id="ARBA00022450"/>
    </source>
</evidence>
<feature type="domain" description="Ketosynthase family 3 (KS3)" evidence="6">
    <location>
        <begin position="11"/>
        <end position="437"/>
    </location>
</feature>
<evidence type="ECO:0000256" key="3">
    <source>
        <dbReference type="ARBA" id="ARBA00022679"/>
    </source>
</evidence>
<dbReference type="InterPro" id="IPR009081">
    <property type="entry name" value="PP-bd_ACP"/>
</dbReference>
<dbReference type="Pfam" id="PF21089">
    <property type="entry name" value="PKS_DH_N"/>
    <property type="match status" value="1"/>
</dbReference>
<dbReference type="RefSeq" id="WP_311669674.1">
    <property type="nucleotide sequence ID" value="NZ_JAVREO010000018.1"/>
</dbReference>
<dbReference type="InterPro" id="IPR049551">
    <property type="entry name" value="PKS_DH_C"/>
</dbReference>
<dbReference type="InterPro" id="IPR020841">
    <property type="entry name" value="PKS_Beta-ketoAc_synthase_dom"/>
</dbReference>
<comment type="caution">
    <text evidence="8">The sequence shown here is derived from an EMBL/GenBank/DDBJ whole genome shotgun (WGS) entry which is preliminary data.</text>
</comment>
<dbReference type="InterPro" id="IPR042104">
    <property type="entry name" value="PKS_dehydratase_sf"/>
</dbReference>
<dbReference type="InterPro" id="IPR018201">
    <property type="entry name" value="Ketoacyl_synth_AS"/>
</dbReference>
<dbReference type="PROSITE" id="PS00606">
    <property type="entry name" value="KS3_1"/>
    <property type="match status" value="2"/>
</dbReference>
<keyword evidence="1" id="KW-0596">Phosphopantetheine</keyword>
<dbReference type="InterPro" id="IPR020807">
    <property type="entry name" value="PKS_DH"/>
</dbReference>
<dbReference type="SMART" id="SM00825">
    <property type="entry name" value="PKS_KS"/>
    <property type="match status" value="2"/>
</dbReference>
<dbReference type="InterPro" id="IPR014031">
    <property type="entry name" value="Ketoacyl_synth_C"/>
</dbReference>
<reference evidence="9" key="1">
    <citation type="submission" date="2023-07" db="EMBL/GenBank/DDBJ databases">
        <title>30 novel species of actinomycetes from the DSMZ collection.</title>
        <authorList>
            <person name="Nouioui I."/>
        </authorList>
    </citation>
    <scope>NUCLEOTIDE SEQUENCE [LARGE SCALE GENOMIC DNA]</scope>
    <source>
        <strain evidence="9">DSM 44915</strain>
    </source>
</reference>
<dbReference type="SUPFAM" id="SSF52151">
    <property type="entry name" value="FabD/lysophospholipase-like"/>
    <property type="match status" value="1"/>
</dbReference>
<comment type="caution">
    <text evidence="5">Lacks conserved residue(s) required for the propagation of feature annotation.</text>
</comment>
<evidence type="ECO:0000313" key="9">
    <source>
        <dbReference type="Proteomes" id="UP001183410"/>
    </source>
</evidence>
<accession>A0ABU2JX64</accession>
<dbReference type="PANTHER" id="PTHR43775:SF37">
    <property type="entry name" value="SI:DKEY-61P9.11"/>
    <property type="match status" value="1"/>
</dbReference>
<dbReference type="InterPro" id="IPR049900">
    <property type="entry name" value="PKS_mFAS_DH"/>
</dbReference>
<feature type="region of interest" description="N-terminal hotdog fold" evidence="5">
    <location>
        <begin position="2253"/>
        <end position="2382"/>
    </location>
</feature>
<evidence type="ECO:0000256" key="5">
    <source>
        <dbReference type="PROSITE-ProRule" id="PRU01363"/>
    </source>
</evidence>
<keyword evidence="3" id="KW-0808">Transferase</keyword>
<dbReference type="EMBL" id="JAVREO010000018">
    <property type="protein sequence ID" value="MDT0269590.1"/>
    <property type="molecule type" value="Genomic_DNA"/>
</dbReference>
<evidence type="ECO:0000313" key="8">
    <source>
        <dbReference type="EMBL" id="MDT0269590.1"/>
    </source>
</evidence>
<dbReference type="PROSITE" id="PS52019">
    <property type="entry name" value="PKS_MFAS_DH"/>
    <property type="match status" value="1"/>
</dbReference>
<dbReference type="Pfam" id="PF00550">
    <property type="entry name" value="PP-binding"/>
    <property type="match status" value="1"/>
</dbReference>
<dbReference type="SMART" id="SM00826">
    <property type="entry name" value="PKS_DH"/>
    <property type="match status" value="1"/>
</dbReference>
<dbReference type="PROSITE" id="PS52004">
    <property type="entry name" value="KS3_2"/>
    <property type="match status" value="2"/>
</dbReference>
<name>A0ABU2JX64_9ACTN</name>
<dbReference type="CDD" id="cd08953">
    <property type="entry name" value="KR_2_SDR_x"/>
    <property type="match status" value="1"/>
</dbReference>
<sequence>MNAPTQDSTPGVAIAVTGIGCRLPDAPDHRAYVANLLAGRASTTEISPDRWDPARYYSPDVAEPGKTLSKWAGQVADPYDFDHSFFRISPREAAQTDPQQRLLLEETWHCLEDAGTPLDALRATRTAVYVGAMSRDHLQESARDTEAVESHSALGGYDCLMANRLSHTLGLRGPSVSVDAACASSLVAIHLAIGALRDDEADFALAGGVNLNLHPWKYISFSKARMLSPTGHCRTFSEDADGYVPGDGVGMVLLRRLDDAVRDGDHIYGVLTGSAVNHGGSRATITAPTVASQREVITAALARAGTDPRTITYVEAHGTGTSLGDPIEVEALRQVFGAASDDAGWCHVGSVKPNIGHLEAAAGVAGLIKVLMMMAERRVPPSIHITALNPLIKLDGSPFEITTEPTDWHPHTAGAPLRAGVSSFGMGGVNSHLVVEEYRPAAGAALPTPEPAPADADGTPRRYPFLLSARSPESLRRLLDRWRALTAAPDWALAATADVSHTLAVGREHAQVRFGGLVSGPEEIAALVAAAGEGEPPVERRWRLAVGRLRPPSRARLRELLASPAYAEVVEEFRAGSGPAASALRALRQGERGRRAELVFALLTVRVLVRAGLAPDTVTGHGAGVWPALAAVGTLDWSTAADLAKDDAPATIEPQAPRLPFTEPLTGHTYPVHPWDEEYLAELFDGLTLGAEETAAVWAKAAGLVEGQHTFRGHLRAWNQELARQDRDDWRLPLERAGWAEPPAGATGAGEVFRVLATQHALDLVDRKWSLPRDLMVAEPRAREILDLLAAGVLTRAHLPALLTGGAEARAAVAADLRARTGGPAPAGDFPRLRARAGMPADPELLRAWAAAPAPAATEPDTATLWLGEPGATGPADVVVDGDDAFADLLAEPLLALWRGGVSVDWRRFLDAGPRRAVPLPTTEFVRVTHRAPAARPDAAVEANAGTAGTVAPVADTGHRLLEPAAHWVPAAGTPLPAPAGPLLVVLPEHAWAAARPAAAAALGDARTHWVRLAAEFGRADDGWRVRPDQPDDWDRLFTELAAEGPAPTAVLQLIEPDPDGTAERRLAETVHAASQLARALVERDAGTPGGRAVLLGVRPGPDAGIPPEAAAVTGLGRSLRRETSRVRARVLTAGRGVDDPELWRLAVAELALDTPADAVRHQDGERAEERFTEAPFPAVAPTGRPALREGGVYLVTGGAGGLGRLVAGQLLRTPGTRVVLTGRSAPEERAAELAELRDGAPGRVEYLAADLADPAGAAGLVAEIRRRHGGLTGVLHSAGVLRDGLLRHKTPDQLAAVLAPKTLATRHLDEATGAEPLDFFVLFSSVVAVAGNPGQTDYAAANAYLDAYALDRERRRAAGEVNGRTVSVGWPLWEGGGMAVGDDVTTVFRRDRGLAPMPAPVGLAALETLLAGPGGHRVLVYGAPGSAAELLAGAAPFAPPAAEPATQDAGPAASAASAGEYATRYVVTLFSELLGVPERQIDTALGFDEYGVDSITIGQFNSQVERELGSIPHTLLFECRTISQVAEALAGYHPAALAARYADQAPTAAPTAAPATEPAAAQVGTVAPAVPTTAPGVAEPVAADDPAADGIAVIGMAGRYPRADDLDAFWENLRAGRDCVTEVPDGRWDRAARPAGDPADGVTRAGGFLDDVDAFDPLFFGISPREAEVMDPQERLFLQTAWTAFEDAGYPPHRLGDPDVPGERQVGVFVGVTTQTYQLWGPDHWRAGGHEVPTSTLWSIANRVSYGLDLRGPSVPVDTACAASLSAVHLAAASLRRGECRLALVGGVNLYLHPAKYDWLGQLKMLSPTGRCRSFGADADGFVPGEGVGALVLKPLRDAIADGDQIHGVIRGSAVNHGGRANGFTVPNPRAHAEVVGTALRAAGVPHDTVGYVEAHGTGTALGDPVELAGLSRAFAQDSATGAAPGGAADGCAVGSVKTNIGHLEGASGVASLTKVLLQLRHGELVPSLHSETVNPRIDLAAGGFHIPRATVPWPAKTAPDGSTLPRRAGVTCYGAGGSNAHVVVEEYTGPLAPRGPVEGAYLVVVSAKDAERLREHCANLATAVKNGADRLRLSEIAYQLGVRRQPLGRRLAVLARDPHQLADVLTAAAQGSPPTVDCWSGAGAGPADRPDRAAVADALRRRDLPALAAAWVAGADVDWAQLYDGPLRHAALPGYPFARERYWLRPAPGASEATAPVAGAPALGDADLRGFVDGLLAAGEHARTLLDRWAGGVPADQALPVPAEAGAGAPHPLVRENVSDFREERFRSRWSGREPFLRDHLLGEAASLPAAGWIEAARAAVALAHGQDADHLGVRLADLAWYESYTHRPEDPAPVDIALVQGPDGLVEFDCYQPAAGGPDQADDVRVHCQGQAALVAWDAGDQIDPRLLTDGTEPVLTAAELDAALAAAGLRWGAAYRAVTTVRRGTAHVLAELRLPAEAGDPTGFVAHPVPLAAALQVAAVCGTPAGAGAVAPLSVDEVTFHGRGPAAAYAVITAGASPQALDLAMRDRDGRLLVRLSGIRFAHRNEGAR</sequence>
<feature type="domain" description="PKS/mFAS DH" evidence="7">
    <location>
        <begin position="2253"/>
        <end position="2533"/>
    </location>
</feature>
<dbReference type="Gene3D" id="3.10.129.110">
    <property type="entry name" value="Polyketide synthase dehydratase"/>
    <property type="match status" value="1"/>
</dbReference>
<organism evidence="8 9">
    <name type="scientific">Streptomyces chisholmiae</name>
    <dbReference type="NCBI Taxonomy" id="3075540"/>
    <lineage>
        <taxon>Bacteria</taxon>
        <taxon>Bacillati</taxon>
        <taxon>Actinomycetota</taxon>
        <taxon>Actinomycetes</taxon>
        <taxon>Kitasatosporales</taxon>
        <taxon>Streptomycetaceae</taxon>
        <taxon>Streptomyces</taxon>
    </lineage>
</organism>
<dbReference type="PANTHER" id="PTHR43775">
    <property type="entry name" value="FATTY ACID SYNTHASE"/>
    <property type="match status" value="1"/>
</dbReference>
<evidence type="ECO:0000256" key="2">
    <source>
        <dbReference type="ARBA" id="ARBA00022553"/>
    </source>
</evidence>
<dbReference type="Pfam" id="PF08659">
    <property type="entry name" value="KR"/>
    <property type="match status" value="1"/>
</dbReference>
<dbReference type="SUPFAM" id="SSF53901">
    <property type="entry name" value="Thiolase-like"/>
    <property type="match status" value="2"/>
</dbReference>
<dbReference type="InterPro" id="IPR013968">
    <property type="entry name" value="PKS_KR"/>
</dbReference>
<dbReference type="SUPFAM" id="SSF47336">
    <property type="entry name" value="ACP-like"/>
    <property type="match status" value="1"/>
</dbReference>
<protein>
    <submittedName>
        <fullName evidence="8">SDR family NAD(P)-dependent oxidoreductase</fullName>
    </submittedName>
</protein>
<dbReference type="Pfam" id="PF00109">
    <property type="entry name" value="ketoacyl-synt"/>
    <property type="match status" value="2"/>
</dbReference>
<evidence type="ECO:0000259" key="6">
    <source>
        <dbReference type="PROSITE" id="PS52004"/>
    </source>
</evidence>
<dbReference type="InterPro" id="IPR014030">
    <property type="entry name" value="Ketoacyl_synth_N"/>
</dbReference>
<keyword evidence="9" id="KW-1185">Reference proteome</keyword>
<proteinExistence type="predicted"/>
<feature type="region of interest" description="C-terminal hotdog fold" evidence="5">
    <location>
        <begin position="2396"/>
        <end position="2533"/>
    </location>
</feature>
<dbReference type="Gene3D" id="3.40.47.10">
    <property type="match status" value="2"/>
</dbReference>
<dbReference type="Proteomes" id="UP001183410">
    <property type="component" value="Unassembled WGS sequence"/>
</dbReference>
<evidence type="ECO:0000256" key="4">
    <source>
        <dbReference type="ARBA" id="ARBA00023315"/>
    </source>
</evidence>
<dbReference type="InterPro" id="IPR020806">
    <property type="entry name" value="PKS_PP-bd"/>
</dbReference>
<keyword evidence="2" id="KW-0597">Phosphoprotein</keyword>
<dbReference type="CDD" id="cd00833">
    <property type="entry name" value="PKS"/>
    <property type="match status" value="2"/>
</dbReference>
<gene>
    <name evidence="8" type="ORF">RM844_25225</name>
</gene>
<dbReference type="SMART" id="SM00822">
    <property type="entry name" value="PKS_KR"/>
    <property type="match status" value="1"/>
</dbReference>
<feature type="domain" description="Ketosynthase family 3 (KS3)" evidence="6">
    <location>
        <begin position="1589"/>
        <end position="2028"/>
    </location>
</feature>
<dbReference type="Pfam" id="PF02801">
    <property type="entry name" value="Ketoacyl-synt_C"/>
    <property type="match status" value="2"/>
</dbReference>
<dbReference type="InterPro" id="IPR016039">
    <property type="entry name" value="Thiolase-like"/>
</dbReference>
<dbReference type="InterPro" id="IPR049552">
    <property type="entry name" value="PKS_DH_N"/>
</dbReference>
<dbReference type="InterPro" id="IPR032821">
    <property type="entry name" value="PKS_assoc"/>
</dbReference>
<dbReference type="InterPro" id="IPR050091">
    <property type="entry name" value="PKS_NRPS_Biosynth_Enz"/>
</dbReference>
<dbReference type="SMART" id="SM00823">
    <property type="entry name" value="PKS_PP"/>
    <property type="match status" value="1"/>
</dbReference>
<dbReference type="Pfam" id="PF14765">
    <property type="entry name" value="PS-DH"/>
    <property type="match status" value="1"/>
</dbReference>
<dbReference type="InterPro" id="IPR016035">
    <property type="entry name" value="Acyl_Trfase/lysoPLipase"/>
</dbReference>
<evidence type="ECO:0000259" key="7">
    <source>
        <dbReference type="PROSITE" id="PS52019"/>
    </source>
</evidence>
<dbReference type="Gene3D" id="3.40.50.720">
    <property type="entry name" value="NAD(P)-binding Rossmann-like Domain"/>
    <property type="match status" value="1"/>
</dbReference>
<keyword evidence="4" id="KW-0012">Acyltransferase</keyword>
<dbReference type="Pfam" id="PF16197">
    <property type="entry name" value="KAsynt_C_assoc"/>
    <property type="match status" value="2"/>
</dbReference>
<dbReference type="Gene3D" id="1.10.1200.10">
    <property type="entry name" value="ACP-like"/>
    <property type="match status" value="1"/>
</dbReference>
<dbReference type="InterPro" id="IPR036291">
    <property type="entry name" value="NAD(P)-bd_dom_sf"/>
</dbReference>
<dbReference type="SUPFAM" id="SSF51735">
    <property type="entry name" value="NAD(P)-binding Rossmann-fold domains"/>
    <property type="match status" value="2"/>
</dbReference>
<dbReference type="InterPro" id="IPR036736">
    <property type="entry name" value="ACP-like_sf"/>
</dbReference>
<dbReference type="InterPro" id="IPR057326">
    <property type="entry name" value="KR_dom"/>
</dbReference>